<proteinExistence type="predicted"/>
<feature type="region of interest" description="Disordered" evidence="1">
    <location>
        <begin position="157"/>
        <end position="178"/>
    </location>
</feature>
<evidence type="ECO:0000313" key="2">
    <source>
        <dbReference type="EMBL" id="MFC7704160.1"/>
    </source>
</evidence>
<feature type="compositionally biased region" description="Low complexity" evidence="1">
    <location>
        <begin position="40"/>
        <end position="54"/>
    </location>
</feature>
<organism evidence="2 3">
    <name type="scientific">Plastorhodobacter daqingensis</name>
    <dbReference type="NCBI Taxonomy" id="1387281"/>
    <lineage>
        <taxon>Bacteria</taxon>
        <taxon>Pseudomonadati</taxon>
        <taxon>Pseudomonadota</taxon>
        <taxon>Alphaproteobacteria</taxon>
        <taxon>Rhodobacterales</taxon>
        <taxon>Paracoccaceae</taxon>
        <taxon>Plastorhodobacter</taxon>
    </lineage>
</organism>
<dbReference type="Gene3D" id="3.40.190.10">
    <property type="entry name" value="Periplasmic binding protein-like II"/>
    <property type="match status" value="1"/>
</dbReference>
<name>A0ABW2ULJ8_9RHOB</name>
<evidence type="ECO:0000313" key="3">
    <source>
        <dbReference type="Proteomes" id="UP001596516"/>
    </source>
</evidence>
<accession>A0ABW2ULJ8</accession>
<keyword evidence="3" id="KW-1185">Reference proteome</keyword>
<dbReference type="Proteomes" id="UP001596516">
    <property type="component" value="Unassembled WGS sequence"/>
</dbReference>
<feature type="region of interest" description="Disordered" evidence="1">
    <location>
        <begin position="31"/>
        <end position="87"/>
    </location>
</feature>
<sequence length="210" mass="22536">MNRMPGAEWLIAVGGRDASWFRDAWNYKEIRPGFPDRTPEAGPSATTSAATKAQSPRDRGRQAQGSAPHPPALRQVPVGLSFRSDPRRNGHVSALMINASEPDEQGLHLRPGLATDRTQEGNAWTLRLGEGIRFHNGETMTAEHLALPWRGRALGNDPRSSGAAVSLPQASPGSSALAEAAGRGEICAEIREITRHHPVDQGSATSWTDG</sequence>
<evidence type="ECO:0008006" key="4">
    <source>
        <dbReference type="Google" id="ProtNLM"/>
    </source>
</evidence>
<evidence type="ECO:0000256" key="1">
    <source>
        <dbReference type="SAM" id="MobiDB-lite"/>
    </source>
</evidence>
<dbReference type="EMBL" id="JBHTFQ010000004">
    <property type="protein sequence ID" value="MFC7704160.1"/>
    <property type="molecule type" value="Genomic_DNA"/>
</dbReference>
<protein>
    <recommendedName>
        <fullName evidence="4">Solute-binding protein family 5 domain-containing protein</fullName>
    </recommendedName>
</protein>
<dbReference type="SUPFAM" id="SSF53850">
    <property type="entry name" value="Periplasmic binding protein-like II"/>
    <property type="match status" value="1"/>
</dbReference>
<reference evidence="3" key="1">
    <citation type="journal article" date="2019" name="Int. J. Syst. Evol. Microbiol.">
        <title>The Global Catalogue of Microorganisms (GCM) 10K type strain sequencing project: providing services to taxonomists for standard genome sequencing and annotation.</title>
        <authorList>
            <consortium name="The Broad Institute Genomics Platform"/>
            <consortium name="The Broad Institute Genome Sequencing Center for Infectious Disease"/>
            <person name="Wu L."/>
            <person name="Ma J."/>
        </authorList>
    </citation>
    <scope>NUCLEOTIDE SEQUENCE [LARGE SCALE GENOMIC DNA]</scope>
    <source>
        <strain evidence="3">CGMCC 1.12750</strain>
    </source>
</reference>
<gene>
    <name evidence="2" type="ORF">ACFQXB_08140</name>
</gene>
<comment type="caution">
    <text evidence="2">The sequence shown here is derived from an EMBL/GenBank/DDBJ whole genome shotgun (WGS) entry which is preliminary data.</text>
</comment>